<dbReference type="PANTHER" id="PTHR16943:SF8">
    <property type="entry name" value="2-METHYLCITRATE DEHYDRATASE"/>
    <property type="match status" value="1"/>
</dbReference>
<evidence type="ECO:0000259" key="2">
    <source>
        <dbReference type="Pfam" id="PF03972"/>
    </source>
</evidence>
<comment type="similarity">
    <text evidence="1">Belongs to the PrpD family.</text>
</comment>
<dbReference type="SUPFAM" id="SSF103378">
    <property type="entry name" value="2-methylcitrate dehydratase PrpD"/>
    <property type="match status" value="1"/>
</dbReference>
<evidence type="ECO:0000313" key="4">
    <source>
        <dbReference type="EMBL" id="EGO62197.1"/>
    </source>
</evidence>
<dbReference type="AlphaFoldDB" id="F7NP74"/>
<proteinExistence type="inferred from homology"/>
<dbReference type="InterPro" id="IPR045337">
    <property type="entry name" value="MmgE_PrpD_C"/>
</dbReference>
<dbReference type="GO" id="GO:0016829">
    <property type="term" value="F:lyase activity"/>
    <property type="evidence" value="ECO:0007669"/>
    <property type="project" value="InterPro"/>
</dbReference>
<organism evidence="4 5">
    <name type="scientific">Acetonema longum DSM 6540</name>
    <dbReference type="NCBI Taxonomy" id="1009370"/>
    <lineage>
        <taxon>Bacteria</taxon>
        <taxon>Bacillati</taxon>
        <taxon>Bacillota</taxon>
        <taxon>Negativicutes</taxon>
        <taxon>Acetonemataceae</taxon>
        <taxon>Acetonema</taxon>
    </lineage>
</organism>
<dbReference type="Proteomes" id="UP000003240">
    <property type="component" value="Unassembled WGS sequence"/>
</dbReference>
<reference evidence="4 5" key="1">
    <citation type="journal article" date="2011" name="EMBO J.">
        <title>Structural diversity of bacterial flagellar motors.</title>
        <authorList>
            <person name="Chen S."/>
            <person name="Beeby M."/>
            <person name="Murphy G.E."/>
            <person name="Leadbetter J.R."/>
            <person name="Hendrixson D.R."/>
            <person name="Briegel A."/>
            <person name="Li Z."/>
            <person name="Shi J."/>
            <person name="Tocheva E.I."/>
            <person name="Muller A."/>
            <person name="Dobro M.J."/>
            <person name="Jensen G.J."/>
        </authorList>
    </citation>
    <scope>NUCLEOTIDE SEQUENCE [LARGE SCALE GENOMIC DNA]</scope>
    <source>
        <strain evidence="4 5">DSM 6540</strain>
    </source>
</reference>
<evidence type="ECO:0000313" key="5">
    <source>
        <dbReference type="Proteomes" id="UP000003240"/>
    </source>
</evidence>
<dbReference type="Pfam" id="PF19305">
    <property type="entry name" value="MmgE_PrpD_C"/>
    <property type="match status" value="1"/>
</dbReference>
<dbReference type="PANTHER" id="PTHR16943">
    <property type="entry name" value="2-METHYLCITRATE DEHYDRATASE-RELATED"/>
    <property type="match status" value="1"/>
</dbReference>
<dbReference type="RefSeq" id="WP_004099171.1">
    <property type="nucleotide sequence ID" value="NZ_AFGF01000240.1"/>
</dbReference>
<dbReference type="OrthoDB" id="9791416at2"/>
<dbReference type="InterPro" id="IPR045336">
    <property type="entry name" value="MmgE_PrpD_N"/>
</dbReference>
<protein>
    <submittedName>
        <fullName evidence="4">MmgE/PrpD family protein</fullName>
    </submittedName>
</protein>
<name>F7NP74_9FIRM</name>
<dbReference type="EMBL" id="AFGF01000240">
    <property type="protein sequence ID" value="EGO62197.1"/>
    <property type="molecule type" value="Genomic_DNA"/>
</dbReference>
<sequence length="455" mass="48774">MNTLTGILAQYIHKTTFTDLPEPVVTQAKQCLIDTIGCSLAGVHFPEIVGATKELTAVDTQTDCVIWGMSEKASLLTAALLNGVTSHAVEMDDVHKTSKTHTGAVVIPAAVTLAGYRQASGKELLTAIVMGYESAYRIGTGINASAHRLQGWHATGVCCTFGSAAAAGKLLHLDEAQTVSALGMAGTQSSGLWALTMDGATCKKLYMGKAAQSGILSALLAQGGMTGPAYVLEAEDGGLFRAASSNYRFEAVTEKLGERWDILKADRKPYACCRSAQPPIDAILHMRREYGIRPEDVASIRVNTYDIAVKQCFNTKRPKNVVEAQLCIPYTVAVALTDGAASPRQFTGERIADDALMALAAKVDVFEDSAFTGRYPQNWGCQLILKTVDGKEYEQTIVNAKGDSDNPLSFDDLVGKFTTLADGVLPAERQKRIIDCIMNLEKQETVANLVGLLEK</sequence>
<dbReference type="InterPro" id="IPR042188">
    <property type="entry name" value="MmgE/PrpD_sf_2"/>
</dbReference>
<dbReference type="InterPro" id="IPR042183">
    <property type="entry name" value="MmgE/PrpD_sf_1"/>
</dbReference>
<dbReference type="STRING" id="1009370.ALO_19587"/>
<keyword evidence="5" id="KW-1185">Reference proteome</keyword>
<evidence type="ECO:0000256" key="1">
    <source>
        <dbReference type="ARBA" id="ARBA00006174"/>
    </source>
</evidence>
<dbReference type="InterPro" id="IPR005656">
    <property type="entry name" value="MmgE_PrpD"/>
</dbReference>
<dbReference type="eggNOG" id="COG2079">
    <property type="taxonomic scope" value="Bacteria"/>
</dbReference>
<accession>F7NP74</accession>
<dbReference type="Pfam" id="PF03972">
    <property type="entry name" value="MmgE_PrpD_N"/>
    <property type="match status" value="1"/>
</dbReference>
<dbReference type="Gene3D" id="1.10.4100.10">
    <property type="entry name" value="2-methylcitrate dehydratase PrpD"/>
    <property type="match status" value="1"/>
</dbReference>
<comment type="caution">
    <text evidence="4">The sequence shown here is derived from an EMBL/GenBank/DDBJ whole genome shotgun (WGS) entry which is preliminary data.</text>
</comment>
<dbReference type="Gene3D" id="3.30.1330.120">
    <property type="entry name" value="2-methylcitrate dehydratase PrpD"/>
    <property type="match status" value="1"/>
</dbReference>
<feature type="domain" description="MmgE/PrpD C-terminal" evidence="3">
    <location>
        <begin position="270"/>
        <end position="441"/>
    </location>
</feature>
<dbReference type="InterPro" id="IPR036148">
    <property type="entry name" value="MmgE/PrpD_sf"/>
</dbReference>
<evidence type="ECO:0000259" key="3">
    <source>
        <dbReference type="Pfam" id="PF19305"/>
    </source>
</evidence>
<gene>
    <name evidence="4" type="ORF">ALO_19587</name>
</gene>
<feature type="domain" description="MmgE/PrpD N-terminal" evidence="2">
    <location>
        <begin position="8"/>
        <end position="247"/>
    </location>
</feature>